<dbReference type="GO" id="GO:0016491">
    <property type="term" value="F:oxidoreductase activity"/>
    <property type="evidence" value="ECO:0007669"/>
    <property type="project" value="UniProtKB-KW"/>
</dbReference>
<dbReference type="CDD" id="cd05374">
    <property type="entry name" value="17beta-HSD-like_SDR_c"/>
    <property type="match status" value="1"/>
</dbReference>
<organism evidence="4 5">
    <name type="scientific">Dichotomopilus funicola</name>
    <dbReference type="NCBI Taxonomy" id="1934379"/>
    <lineage>
        <taxon>Eukaryota</taxon>
        <taxon>Fungi</taxon>
        <taxon>Dikarya</taxon>
        <taxon>Ascomycota</taxon>
        <taxon>Pezizomycotina</taxon>
        <taxon>Sordariomycetes</taxon>
        <taxon>Sordariomycetidae</taxon>
        <taxon>Sordariales</taxon>
        <taxon>Chaetomiaceae</taxon>
        <taxon>Dichotomopilus</taxon>
    </lineage>
</organism>
<dbReference type="PANTHER" id="PTHR43976:SF16">
    <property type="entry name" value="SHORT-CHAIN DEHYDROGENASE_REDUCTASE FAMILY PROTEIN"/>
    <property type="match status" value="1"/>
</dbReference>
<dbReference type="InterPro" id="IPR051911">
    <property type="entry name" value="SDR_oxidoreductase"/>
</dbReference>
<evidence type="ECO:0000313" key="4">
    <source>
        <dbReference type="EMBL" id="KAK4139902.1"/>
    </source>
</evidence>
<comment type="caution">
    <text evidence="4">The sequence shown here is derived from an EMBL/GenBank/DDBJ whole genome shotgun (WGS) entry which is preliminary data.</text>
</comment>
<reference evidence="4" key="2">
    <citation type="submission" date="2023-05" db="EMBL/GenBank/DDBJ databases">
        <authorList>
            <consortium name="Lawrence Berkeley National Laboratory"/>
            <person name="Steindorff A."/>
            <person name="Hensen N."/>
            <person name="Bonometti L."/>
            <person name="Westerberg I."/>
            <person name="Brannstrom I.O."/>
            <person name="Guillou S."/>
            <person name="Cros-Aarteil S."/>
            <person name="Calhoun S."/>
            <person name="Haridas S."/>
            <person name="Kuo A."/>
            <person name="Mondo S."/>
            <person name="Pangilinan J."/>
            <person name="Riley R."/>
            <person name="Labutti K."/>
            <person name="Andreopoulos B."/>
            <person name="Lipzen A."/>
            <person name="Chen C."/>
            <person name="Yanf M."/>
            <person name="Daum C."/>
            <person name="Ng V."/>
            <person name="Clum A."/>
            <person name="Ohm R."/>
            <person name="Martin F."/>
            <person name="Silar P."/>
            <person name="Natvig D."/>
            <person name="Lalanne C."/>
            <person name="Gautier V."/>
            <person name="Ament-Velasquez S.L."/>
            <person name="Kruys A."/>
            <person name="Hutchinson M.I."/>
            <person name="Powell A.J."/>
            <person name="Barry K."/>
            <person name="Miller A.N."/>
            <person name="Grigoriev I.V."/>
            <person name="Debuchy R."/>
            <person name="Gladieux P."/>
            <person name="Thoren M.H."/>
            <person name="Johannesson H."/>
        </authorList>
    </citation>
    <scope>NUCLEOTIDE SEQUENCE</scope>
    <source>
        <strain evidence="4">CBS 141.50</strain>
    </source>
</reference>
<evidence type="ECO:0000256" key="1">
    <source>
        <dbReference type="ARBA" id="ARBA00006484"/>
    </source>
</evidence>
<evidence type="ECO:0000313" key="5">
    <source>
        <dbReference type="Proteomes" id="UP001302676"/>
    </source>
</evidence>
<keyword evidence="5" id="KW-1185">Reference proteome</keyword>
<proteinExistence type="inferred from homology"/>
<evidence type="ECO:0000256" key="3">
    <source>
        <dbReference type="RuleBase" id="RU000363"/>
    </source>
</evidence>
<evidence type="ECO:0000256" key="2">
    <source>
        <dbReference type="ARBA" id="ARBA00023002"/>
    </source>
</evidence>
<dbReference type="GeneID" id="87821530"/>
<dbReference type="InterPro" id="IPR002347">
    <property type="entry name" value="SDR_fam"/>
</dbReference>
<accession>A0AAN6UVD4</accession>
<name>A0AAN6UVD4_9PEZI</name>
<sequence>MSSQSTRTYNLPTSGVWFITGCSSGLGKQLAQTARAKGHRVAVTARKPEDLDYFSDDDSNVLKLLVDVTSKSSIDDAVELSLSRFGRLDVVVNNAGYSLRGDTENASEQAARHLVDTMFWGTAHLTRHAMRIMREENPKNGPQGGVVLNVSSMGGRVAFAGNAFYHAAKFAIEGFTESVSKEVRPDWNIHFSLIEPGGVKTDYATRSMINISPHPAYAAPDTPARILEQYMNDPNALKNWADADAVANAMYSIVASGNEIPLRIPLGPDAWGMLKVENERNGQQLEQYKELSMGVGNAGQFQAIGFLHNQK</sequence>
<gene>
    <name evidence="4" type="ORF">C8A04DRAFT_40369</name>
</gene>
<dbReference type="Pfam" id="PF00106">
    <property type="entry name" value="adh_short"/>
    <property type="match status" value="1"/>
</dbReference>
<dbReference type="PROSITE" id="PS51257">
    <property type="entry name" value="PROKAR_LIPOPROTEIN"/>
    <property type="match status" value="1"/>
</dbReference>
<dbReference type="Gene3D" id="3.40.50.720">
    <property type="entry name" value="NAD(P)-binding Rossmann-like Domain"/>
    <property type="match status" value="1"/>
</dbReference>
<dbReference type="SUPFAM" id="SSF51735">
    <property type="entry name" value="NAD(P)-binding Rossmann-fold domains"/>
    <property type="match status" value="1"/>
</dbReference>
<dbReference type="RefSeq" id="XP_062633273.1">
    <property type="nucleotide sequence ID" value="XM_062784917.1"/>
</dbReference>
<reference evidence="4" key="1">
    <citation type="journal article" date="2023" name="Mol. Phylogenet. Evol.">
        <title>Genome-scale phylogeny and comparative genomics of the fungal order Sordariales.</title>
        <authorList>
            <person name="Hensen N."/>
            <person name="Bonometti L."/>
            <person name="Westerberg I."/>
            <person name="Brannstrom I.O."/>
            <person name="Guillou S."/>
            <person name="Cros-Aarteil S."/>
            <person name="Calhoun S."/>
            <person name="Haridas S."/>
            <person name="Kuo A."/>
            <person name="Mondo S."/>
            <person name="Pangilinan J."/>
            <person name="Riley R."/>
            <person name="LaButti K."/>
            <person name="Andreopoulos B."/>
            <person name="Lipzen A."/>
            <person name="Chen C."/>
            <person name="Yan M."/>
            <person name="Daum C."/>
            <person name="Ng V."/>
            <person name="Clum A."/>
            <person name="Steindorff A."/>
            <person name="Ohm R.A."/>
            <person name="Martin F."/>
            <person name="Silar P."/>
            <person name="Natvig D.O."/>
            <person name="Lalanne C."/>
            <person name="Gautier V."/>
            <person name="Ament-Velasquez S.L."/>
            <person name="Kruys A."/>
            <person name="Hutchinson M.I."/>
            <person name="Powell A.J."/>
            <person name="Barry K."/>
            <person name="Miller A.N."/>
            <person name="Grigoriev I.V."/>
            <person name="Debuchy R."/>
            <person name="Gladieux P."/>
            <person name="Hiltunen Thoren M."/>
            <person name="Johannesson H."/>
        </authorList>
    </citation>
    <scope>NUCLEOTIDE SEQUENCE</scope>
    <source>
        <strain evidence="4">CBS 141.50</strain>
    </source>
</reference>
<comment type="similarity">
    <text evidence="1 3">Belongs to the short-chain dehydrogenases/reductases (SDR) family.</text>
</comment>
<dbReference type="AlphaFoldDB" id="A0AAN6UVD4"/>
<dbReference type="EMBL" id="MU853646">
    <property type="protein sequence ID" value="KAK4139902.1"/>
    <property type="molecule type" value="Genomic_DNA"/>
</dbReference>
<dbReference type="PANTHER" id="PTHR43976">
    <property type="entry name" value="SHORT CHAIN DEHYDROGENASE"/>
    <property type="match status" value="1"/>
</dbReference>
<dbReference type="InterPro" id="IPR036291">
    <property type="entry name" value="NAD(P)-bd_dom_sf"/>
</dbReference>
<dbReference type="Proteomes" id="UP001302676">
    <property type="component" value="Unassembled WGS sequence"/>
</dbReference>
<protein>
    <submittedName>
        <fullName evidence="4">Uncharacterized protein</fullName>
    </submittedName>
</protein>
<dbReference type="PRINTS" id="PR00080">
    <property type="entry name" value="SDRFAMILY"/>
</dbReference>
<keyword evidence="2" id="KW-0560">Oxidoreductase</keyword>
<dbReference type="PRINTS" id="PR00081">
    <property type="entry name" value="GDHRDH"/>
</dbReference>